<dbReference type="FunFam" id="3.40.50.300:FF:002141">
    <property type="entry name" value="Dynein heavy chain"/>
    <property type="match status" value="1"/>
</dbReference>
<keyword evidence="5" id="KW-0677">Repeat</keyword>
<dbReference type="Pfam" id="PF08385">
    <property type="entry name" value="DHC_N1"/>
    <property type="match status" value="1"/>
</dbReference>
<dbReference type="InterPro" id="IPR042219">
    <property type="entry name" value="AAA_lid_11_sf"/>
</dbReference>
<sequence>MASSKTRDPWQQQQQQNRLRFTTMSRENINDIQVDVGIDLKEKKCIYIYTAVRCREQRLRDEREQKRSNLDERHRHLFDIIATRLGIERTEVEDNVLDCHNFHIMDQFFISDGTQYLVFFYQEPEPENNQSGADSYRPGLSPYAARTGVNTQKPTKPKVIIADLQEQSLRGICLCFLRNSKKTVISGQNIVNEVFFYTFECNTDPLLQALSRSIADIYLPYLQTSETTWGKLTGSDNNQMIKVDFISRLNNFVATLNSAQESINERILLKPCDKIDLTQIQNTADYISIASNSDSLASIEETMKIWIKQMEQVLAESEQIRREADNIGPRAELDYWKKRMTKFNFLLDQIKGQDVKAVLTILQTAKSKLIQQWKLLDAKITDAANEAKDNVRYLYTLEKFCEPLYNSDPVGMLECIPGLINAVRMIHSISRYYNTSERMTSLFVKITNQMITTSKMYITENYTQTVWSQDQAHLISKLRDCIKLNDEYQRCFQFTKNKLASNPSERPFDFSEMYIFGKFDSFVRRCEKIIDMFGTINLYSHLADSKIEGISPFYSKFNMIITSMKKKDYDFLDQRKQDVDSDLDDFRRSVADLHSNINEFLDKYFNAIRNTERSLTALKRFEKLHLPNIGLNEKYAKILQQYSKDLDSVAKIYQKNSKEPLISRDLPPTAGRIVWARQLYMRIQQPMDIFVANKTILQYPEAKKIIKNYNQLSKVLLSYEILYHRGWLRQVDVVATGIHSSILLRVNRDDLLSAASVHIGAASVVTSTSQTNPEYLVNFDPNILELIRETQCLARLGLEIPKEAAVLTQREDYLKRYYQELTQLVEKNKRLREKIKQPFEALLAPKIHRLNDIIKPGLTSITWASLNINDFIDSVNSALDEFDLMLDRANDLITYRIDAVLDEIATMALCEMPDDEPITPEQFLHNTQNLCNLASNQIQIKSHNVEDAVLEVIDLLCGDIIGSNERDENMQYSGVALNADDEETDGCIFVFIFELNVFYDYFLFVFVSIDETVVGHDQATIKSARSSQPQSSLTNRTRHISSGKSSKGRMKSSAALTTVSRRKREQQNESLQAAITELINHFSHRNLDAIVRVIKMTLEKLRKRITSTLTYAGNHHEAPVFKVFAELAIPIVTIQPPTDEVQILLNKAVQTIVSIAKTISQWDKNRKRQNKRTSKLETPLDTQTGDSESHLAANPSSEHDEEVPPVTPGSASAGINLEASTKDLFHQVPPSSEGTNSRLRGNETANTDQQHHRVQFTPANNYFKNVSENKDVAKLVSLLATCINATKKDIIASMEIFTRFNALWQRDRDEELKEFLANVPRVSEFEAKIKFYESLAIDIDSQAEFMAVGPLAIFTEHLKFALNQEVRDWIVRYGQACNAKYRKEMNEVSAFIDDIEKRLSRPINDLEDIRLIMIAIKDLRDNEIRIDMSIMPIEESYTMLQVHGLNVAREECELAESLKFNWDKLERHCNSVTSDLLKLQPSKRAELVENVKKFIVDCEKFYTDYEHGGPTIPGLTPRESSDKQILFQSQVETLYKKYETYHGGEILFGLPISDFPQLEKIKKDLTLLQRLYGLYNKVLDTVSGYSEIAWIDVNIDKINQELSDFQTACRKLPKGLREFPAFHALKKTIDDFSECCPLLEMMANRAMQNRHWQRIAEVTSMQHLDVEADDFRLRNVMDLPLLQFKEDIEDICIAAVKERDIEGKLKQVESDWKTQEFNFAQFKTRGELLLKGDRVQEVISLLEDSLMLLGSLMSNRYNVPFRKQIQKWVKDLTDTNEIIENWMRVQNLWVYLEAVFVGGDIAKQLPLEAKRFSSIDKSWLKIMSKAHEQPAVVQCCTTDETLKQLLPHLLEQLELCQKSLTGYLERKRLSFPRFFFVSDPALLEILGQASDPHTIKAHLLSVFDNIKTVRFHEKEYDKILTIESSEGETIELEKPVKAEGNVEIWLMSLLKEAQKSLHGVIRQAHHALSDPSSFNLIEFLNTYPAQVGLLGIQLIWTRDATEALRHAKIDKNIMKQTAKVFSDLLDLLIDQTTKDLTRVERTKYETLITIHVHQKDIFDELLQTNIRTITDFDWLKQTRFYFIEELDKVQISITDVDFTYMNEFLGCNERLVITPLTDRCYITLAQALHMSMGGAPAGPAGTGKTETVKDMGRCLGKYVVVFNCSDQMDFRGLGRIFKGLAQSGSYGCFDEFNRIDLPVLSVAAQQIAIVLACKKEKKRQFVFTDGDMVEMNLEFGIFLTMNPGYAGRQELPENLKINFRSVAMMVPDRLPIIRVKMAACGFRENVPLAKKFYTLYKLCEEQLSKQVHYDFGLRNILSVLRTLGAVKRANKDDLEKTIVMRVLRDMNLSKLVDEDEPLFISLINDLFPNIKLEKETYVELEAAIDKETQAAGLICHAPWILKIIQLFETQRVRHGMMALGPSGVGKTCCIHTLMKAMTICGEPHRELRMNPKSITAPQMFGRLDAATNDWTDGIFSTLWRRTLRTKKGEFVWLILDGPVDAIWIENLNSVLDDNKTLTLANGDRIPMAPNCKIIFEVHNIDNASPATVSRNGMVYMSSSGLDWRPLIQGWVKRERPPSDSDVLMRLFESSFPFIYRYFSINLKSKMPILECMIVTQACKLLNGLLPAKEAKDQLTPQHVERLYVFAVMWSIGSFLELDDRAHLQDYILNCTDASFRLDTPKLPDAGEDTIFDYFVHEKTGAWTHWNSVVTEYVYPKDHDPEYAYILVPNVDNVRTDFLIQTIAKQHKPVLLIGEQGTAKTVIIQSYMSRYNAEEHSQKTVNFSSATTPNMVQRIIESYVDKRVGTTYGPPAGKKMTVFIDDINMPTINEWGDQITNEIVRQLVEQSGFYSLDKPGEFTTIVDIQLLAAMIHPGGGRNDIPQRLKRQFCIFNCTLPSNVSIDKIFSVIATGHYAKERGFNDEIRALIDKLVPATRRLWQLTKVKMLPTPAKFHYVFNLRDLSRIWQGMINTIPQVINNEKTLVCLWKHECSRVICDRFVVEDDVAWFEKAFRRMAEEELGPNLGVYMQQTKYFVDFLRFTEVDDYRWFFKTIERVAEEGLGGKYQSMIKKEEYFVDFLRDAPEPTGEEAEDTELDAPKIYEAAASFEVLEERLKMFLTQYNESIRGSGMDLVFFKDAMTHLVKISRIIRTPRGNALLVGVGGSGKQSLTKLASFIAGYKTFQITLTRAYNTNNLLEDLKTLYRTAGKEGKGLTFIFSDQDIKDEAFLEYINNVLSSGVVPGMFARDEMDEICQELVPIMKKQYPRRPPTNENLYDYFLSRVRQNLHVVLCFSPVGEKFRKRGITTKEIVEYIMFSFLKGLQFPGLVANCTIDWFLRWPRDALVAVADHFLASFNIACTDAIKKELVQCMGSVHDGVAEYCLQYFQKYRRSTHVTPKSYLSFINGYKEIYSQKLNEIESMAKRMNDGLTRLVEAEKAVIVMKEELTVKEKELDVANKKADEVLKEVAVKKGAAEIVKHQVQKVKDTAQTLVDEINRDKMEANAQLENAKPALLAAEEALLTITPADIAVVRKLGRPPRLIRQIMDCVLILFGRPLKSPIKIDAELQGPEPSWESSLKLMSDTGFLQNLQNFQRDRINDEQIELLQTYFRVPDYTFEGAKVAAGAIAGLLTWTRAMADFFYVNKRVLPLKANLVRQEARLEKANAQLQTAQEELDRREAEVAAAQAEYDTAMAIKQRLQDDLDRTLKRMNAARELISGLADEQERWTEQSKQFKAQIGRLVGDVLLCTGFLSYQGPFNQDFRLLLAKDWQKLLTERSIPFTKALNVTEYLTDVTMIGEWKLQGLPNDELSIQNAIIVTRAKRYPLLIDPQGQGKAWIKNKEGANDLQSTNLLSKHFRQHLEDSLSLGRPLIIEDAGEELDPALDNVLEKNFIRSGSTLKVKVGDKEVDILKGFNLYITTKLANPAFTPEISAKTSVIDFTVTMKGLEDQLLGLTILKEKAELEGERVKMLEDIQANNKRMKELEDNLLMRLSNSKGSLVDDDDLIRTLKTTKITSTDVKQKLQIATETSQKINIAREEYRPVATRGSIIYFLIVEMSLVNVMYQTSLRQFLQLFDQALERSPRSPVTSKRITNIMEFLTFDMFKYAVRGYYEEHKFMFTLLLALKVDLQATRIKFDEFQTLIKGGASIDASTAPPKPPYKWLQNEIWLNLVELSKLYQFSDILNSLNRSGVAWDTWFKKDEPERAELPDGWEPLLDKFRRLLLIRSLTPARFVKAANDYIVDSLGPKYGEGVVLDMEKMWDESDKCSPMICFLSMGSDPTVQIETLAKKKSIECNAISMGQGQEVHARRLLSQAYSSGNWVLLQNCHLSLDFCEEFLLQLTENIDRIHPDFRLWITTEVHPKFPIGLLQISIKYTAEPPQGVKAGLKRTFTGLTQEQQLEANTHEKWRPLLYAVAFLHTIVQERRKFGPLGWNIPYEFNQSDFNATVQFIQNYLDDMDSAKQMQWKTIHYMISEVQYGGRVTDDFDKRLLKTYVKCWFRDETFDANFQFEDKTYRIPKMARIEDVFDYIETIPNYDSGKVFGLSPLANDRYQEDTTKKVLDTILSIQPKEARGGAGETREAVIYRLATETLEKLPPDYIAHEVKERLAKLEPMNIFLRQEIDRFQRVLNAVRRTLIDLKLAIDGTIVMNEELRDALDRMYDAKIPNAWLRLSWESSTLGAWFTDLYARNEQYRAWLKLDKDTRPLSFWMTGFFNPQGFLTAMRQEVTRANQGWSLDNVVLTNKVTRMDREMLKDPPREGLYVYGLYIEGAKIKNGVLDELKANEKVLTHLMPVIHISAEADFGTGAAPTKQDRRPIYYAPVYKKPRRTDRNFVCTLKLECPPGEKVGPDVWTLRGVALLCDTK</sequence>
<evidence type="ECO:0000256" key="9">
    <source>
        <dbReference type="ARBA" id="ARBA00023054"/>
    </source>
</evidence>
<feature type="coiled-coil region" evidence="14">
    <location>
        <begin position="3647"/>
        <end position="3712"/>
    </location>
</feature>
<dbReference type="InterPro" id="IPR013594">
    <property type="entry name" value="Dynein_heavy_tail"/>
</dbReference>
<dbReference type="InterPro" id="IPR041228">
    <property type="entry name" value="Dynein_C"/>
</dbReference>
<dbReference type="InterPro" id="IPR042222">
    <property type="entry name" value="Dynein_2_N"/>
</dbReference>
<dbReference type="FunFam" id="1.20.920.20:FF:000001">
    <property type="entry name" value="dynein heavy chain 2, axonemal"/>
    <property type="match status" value="1"/>
</dbReference>
<evidence type="ECO:0000256" key="12">
    <source>
        <dbReference type="ARBA" id="ARBA00023212"/>
    </source>
</evidence>
<evidence type="ECO:0000256" key="15">
    <source>
        <dbReference type="SAM" id="MobiDB-lite"/>
    </source>
</evidence>
<dbReference type="GO" id="GO:0045505">
    <property type="term" value="F:dynein intermediate chain binding"/>
    <property type="evidence" value="ECO:0007669"/>
    <property type="project" value="InterPro"/>
</dbReference>
<dbReference type="InterPro" id="IPR004273">
    <property type="entry name" value="Dynein_heavy_D6_P-loop"/>
</dbReference>
<dbReference type="Pfam" id="PF12781">
    <property type="entry name" value="AAA_9"/>
    <property type="match status" value="1"/>
</dbReference>
<dbReference type="Proteomes" id="UP000663851">
    <property type="component" value="Unassembled WGS sequence"/>
</dbReference>
<dbReference type="EMBL" id="CAJOBO010000016">
    <property type="protein sequence ID" value="CAF4097484.1"/>
    <property type="molecule type" value="Genomic_DNA"/>
</dbReference>
<accession>A0A819UMR2</accession>
<keyword evidence="4" id="KW-0493">Microtubule</keyword>
<dbReference type="Gene3D" id="1.10.8.720">
    <property type="entry name" value="Region D6 of dynein motor"/>
    <property type="match status" value="1"/>
</dbReference>
<dbReference type="Gene3D" id="1.10.287.2620">
    <property type="match status" value="1"/>
</dbReference>
<dbReference type="Gene3D" id="3.10.490.20">
    <property type="match status" value="1"/>
</dbReference>
<dbReference type="InterPro" id="IPR042228">
    <property type="entry name" value="Dynein_linker_3"/>
</dbReference>
<keyword evidence="13" id="KW-0966">Cell projection</keyword>
<keyword evidence="9 14" id="KW-0175">Coiled coil</keyword>
<dbReference type="Gene3D" id="1.20.920.20">
    <property type="match status" value="1"/>
</dbReference>
<dbReference type="SUPFAM" id="SSF52540">
    <property type="entry name" value="P-loop containing nucleoside triphosphate hydrolases"/>
    <property type="match status" value="4"/>
</dbReference>
<feature type="compositionally biased region" description="Basic residues" evidence="15">
    <location>
        <begin position="1036"/>
        <end position="1050"/>
    </location>
</feature>
<dbReference type="InterPro" id="IPR024317">
    <property type="entry name" value="Dynein_heavy_chain_D4_dom"/>
</dbReference>
<dbReference type="FunFam" id="3.40.50.300:FF:000320">
    <property type="entry name" value="Dynein, axonemal, heavy chain 5"/>
    <property type="match status" value="1"/>
</dbReference>
<dbReference type="InterPro" id="IPR013602">
    <property type="entry name" value="Dynein_heavy_linker"/>
</dbReference>
<dbReference type="Gene3D" id="1.10.472.130">
    <property type="match status" value="1"/>
</dbReference>
<protein>
    <recommendedName>
        <fullName evidence="16">AAA+ ATPase domain-containing protein</fullName>
    </recommendedName>
</protein>
<dbReference type="GO" id="GO:0051959">
    <property type="term" value="F:dynein light intermediate chain binding"/>
    <property type="evidence" value="ECO:0007669"/>
    <property type="project" value="InterPro"/>
</dbReference>
<dbReference type="GO" id="GO:0008569">
    <property type="term" value="F:minus-end-directed microtubule motor activity"/>
    <property type="evidence" value="ECO:0007669"/>
    <property type="project" value="InterPro"/>
</dbReference>
<feature type="compositionally biased region" description="Polar residues" evidence="15">
    <location>
        <begin position="1024"/>
        <end position="1035"/>
    </location>
</feature>
<comment type="caution">
    <text evidence="17">The sequence shown here is derived from an EMBL/GenBank/DDBJ whole genome shotgun (WGS) entry which is preliminary data.</text>
</comment>
<evidence type="ECO:0000313" key="18">
    <source>
        <dbReference type="Proteomes" id="UP000663851"/>
    </source>
</evidence>
<evidence type="ECO:0000256" key="1">
    <source>
        <dbReference type="ARBA" id="ARBA00004430"/>
    </source>
</evidence>
<feature type="coiled-coil region" evidence="14">
    <location>
        <begin position="3940"/>
        <end position="3987"/>
    </location>
</feature>
<dbReference type="FunFam" id="1.10.287.2620:FF:000001">
    <property type="entry name" value="Cytoplasmic dynein heavy chain 1"/>
    <property type="match status" value="1"/>
</dbReference>
<dbReference type="PANTHER" id="PTHR46532:SF4">
    <property type="entry name" value="AAA+ ATPASE DOMAIN-CONTAINING PROTEIN"/>
    <property type="match status" value="1"/>
</dbReference>
<evidence type="ECO:0000256" key="5">
    <source>
        <dbReference type="ARBA" id="ARBA00022737"/>
    </source>
</evidence>
<dbReference type="Pfam" id="PF18199">
    <property type="entry name" value="Dynein_C"/>
    <property type="match status" value="1"/>
</dbReference>
<dbReference type="InterPro" id="IPR035706">
    <property type="entry name" value="AAA_9"/>
</dbReference>
<keyword evidence="6" id="KW-0547">Nucleotide-binding</keyword>
<dbReference type="FunFam" id="1.10.8.1220:FF:000001">
    <property type="entry name" value="Dynein axonemal heavy chain 5"/>
    <property type="match status" value="1"/>
</dbReference>
<dbReference type="InterPro" id="IPR043157">
    <property type="entry name" value="Dynein_AAA1S"/>
</dbReference>
<dbReference type="Gene3D" id="6.10.140.1060">
    <property type="match status" value="1"/>
</dbReference>
<evidence type="ECO:0000256" key="7">
    <source>
        <dbReference type="ARBA" id="ARBA00022840"/>
    </source>
</evidence>
<dbReference type="FunFam" id="3.40.50.300:FF:000049">
    <property type="entry name" value="Dynein, axonemal, heavy chain 5"/>
    <property type="match status" value="1"/>
</dbReference>
<keyword evidence="10" id="KW-0969">Cilium</keyword>
<dbReference type="Gene3D" id="1.20.140.100">
    <property type="entry name" value="Dynein heavy chain, N-terminal domain 2"/>
    <property type="match status" value="1"/>
</dbReference>
<organism evidence="17 18">
    <name type="scientific">Rotaria socialis</name>
    <dbReference type="NCBI Taxonomy" id="392032"/>
    <lineage>
        <taxon>Eukaryota</taxon>
        <taxon>Metazoa</taxon>
        <taxon>Spiralia</taxon>
        <taxon>Gnathifera</taxon>
        <taxon>Rotifera</taxon>
        <taxon>Eurotatoria</taxon>
        <taxon>Bdelloidea</taxon>
        <taxon>Philodinida</taxon>
        <taxon>Philodinidae</taxon>
        <taxon>Rotaria</taxon>
    </lineage>
</organism>
<dbReference type="GO" id="GO:0005524">
    <property type="term" value="F:ATP binding"/>
    <property type="evidence" value="ECO:0007669"/>
    <property type="project" value="UniProtKB-KW"/>
</dbReference>
<evidence type="ECO:0000256" key="10">
    <source>
        <dbReference type="ARBA" id="ARBA00023069"/>
    </source>
</evidence>
<feature type="coiled-coil region" evidence="14">
    <location>
        <begin position="296"/>
        <end position="327"/>
    </location>
</feature>
<comment type="similarity">
    <text evidence="2">Belongs to the dynein heavy chain family.</text>
</comment>
<evidence type="ECO:0000256" key="3">
    <source>
        <dbReference type="ARBA" id="ARBA00022490"/>
    </source>
</evidence>
<dbReference type="Pfam" id="PF17857">
    <property type="entry name" value="AAA_lid_1"/>
    <property type="match status" value="1"/>
</dbReference>
<dbReference type="GO" id="GO:0097729">
    <property type="term" value="C:9+2 motile cilium"/>
    <property type="evidence" value="ECO:0007669"/>
    <property type="project" value="UniProtKB-ARBA"/>
</dbReference>
<dbReference type="SMART" id="SM00382">
    <property type="entry name" value="AAA"/>
    <property type="match status" value="3"/>
</dbReference>
<proteinExistence type="inferred from homology"/>
<feature type="region of interest" description="Disordered" evidence="15">
    <location>
        <begin position="1225"/>
        <end position="1255"/>
    </location>
</feature>
<feature type="compositionally biased region" description="Polar residues" evidence="15">
    <location>
        <begin position="1229"/>
        <end position="1248"/>
    </location>
</feature>
<keyword evidence="8" id="KW-0243">Dynein</keyword>
<dbReference type="Pfam" id="PF08393">
    <property type="entry name" value="DHC_N2"/>
    <property type="match status" value="1"/>
</dbReference>
<dbReference type="FunFam" id="3.40.50.300:FF:001221">
    <property type="entry name" value="Axonemal dynein heavy chain 8"/>
    <property type="match status" value="1"/>
</dbReference>
<dbReference type="FunFam" id="1.10.8.720:FF:000004">
    <property type="entry name" value="Dynein heavy chain 5, axonemal"/>
    <property type="match status" value="1"/>
</dbReference>
<comment type="subcellular location">
    <subcellularLocation>
        <location evidence="1">Cytoplasm</location>
        <location evidence="1">Cytoskeleton</location>
        <location evidence="1">Cilium axoneme</location>
    </subcellularLocation>
</comment>
<dbReference type="Gene3D" id="3.20.180.20">
    <property type="entry name" value="Dynein heavy chain, N-terminal domain 2"/>
    <property type="match status" value="1"/>
</dbReference>
<keyword evidence="12" id="KW-0206">Cytoskeleton</keyword>
<name>A0A819UMR2_9BILA</name>
<dbReference type="InterPro" id="IPR035699">
    <property type="entry name" value="AAA_6"/>
</dbReference>
<dbReference type="FunFam" id="1.20.58.1120:FF:000004">
    <property type="entry name" value="Dynein axonemal heavy chain 5"/>
    <property type="match status" value="1"/>
</dbReference>
<feature type="region of interest" description="Disordered" evidence="15">
    <location>
        <begin position="1161"/>
        <end position="1213"/>
    </location>
</feature>
<dbReference type="InterPro" id="IPR043160">
    <property type="entry name" value="Dynein_C_barrel"/>
</dbReference>
<dbReference type="Pfam" id="PF17852">
    <property type="entry name" value="Dynein_AAA_lid"/>
    <property type="match status" value="1"/>
</dbReference>
<keyword evidence="3" id="KW-0963">Cytoplasm</keyword>
<dbReference type="Pfam" id="PF18198">
    <property type="entry name" value="AAA_lid_11"/>
    <property type="match status" value="1"/>
</dbReference>
<evidence type="ECO:0000256" key="14">
    <source>
        <dbReference type="SAM" id="Coils"/>
    </source>
</evidence>
<evidence type="ECO:0000256" key="6">
    <source>
        <dbReference type="ARBA" id="ARBA00022741"/>
    </source>
</evidence>
<dbReference type="GO" id="GO:0007018">
    <property type="term" value="P:microtubule-based movement"/>
    <property type="evidence" value="ECO:0007669"/>
    <property type="project" value="InterPro"/>
</dbReference>
<dbReference type="FunFam" id="1.10.8.710:FF:000003">
    <property type="entry name" value="Dynein axonemal heavy chain 5"/>
    <property type="match status" value="1"/>
</dbReference>
<dbReference type="Pfam" id="PF12775">
    <property type="entry name" value="AAA_7"/>
    <property type="match status" value="1"/>
</dbReference>
<feature type="region of interest" description="Disordered" evidence="15">
    <location>
        <begin position="1024"/>
        <end position="1065"/>
    </location>
</feature>
<dbReference type="GO" id="GO:0005874">
    <property type="term" value="C:microtubule"/>
    <property type="evidence" value="ECO:0007669"/>
    <property type="project" value="UniProtKB-KW"/>
</dbReference>
<dbReference type="FunFam" id="3.40.50.300:FF:000044">
    <property type="entry name" value="Dynein heavy chain 5, axonemal"/>
    <property type="match status" value="1"/>
</dbReference>
<dbReference type="InterPro" id="IPR041466">
    <property type="entry name" value="Dynein_AAA5_ext"/>
</dbReference>
<dbReference type="FunFam" id="3.20.180.20:FF:000001">
    <property type="entry name" value="Dynein axonemal heavy chain 5"/>
    <property type="match status" value="1"/>
</dbReference>
<dbReference type="Pfam" id="PF03028">
    <property type="entry name" value="Dynein_heavy"/>
    <property type="match status" value="1"/>
</dbReference>
<reference evidence="17" key="1">
    <citation type="submission" date="2021-02" db="EMBL/GenBank/DDBJ databases">
        <authorList>
            <person name="Nowell W R."/>
        </authorList>
    </citation>
    <scope>NUCLEOTIDE SEQUENCE</scope>
</reference>
<dbReference type="FunFam" id="1.20.1270.280:FF:000002">
    <property type="entry name" value="Dynein heavy chain 5, axonemal"/>
    <property type="match status" value="1"/>
</dbReference>
<dbReference type="Pfam" id="PF12774">
    <property type="entry name" value="AAA_6"/>
    <property type="match status" value="1"/>
</dbReference>
<dbReference type="Pfam" id="PF12780">
    <property type="entry name" value="AAA_8"/>
    <property type="match status" value="1"/>
</dbReference>
<dbReference type="Gene3D" id="1.10.8.1220">
    <property type="match status" value="1"/>
</dbReference>
<dbReference type="Pfam" id="PF12777">
    <property type="entry name" value="MT"/>
    <property type="match status" value="1"/>
</dbReference>
<evidence type="ECO:0000256" key="4">
    <source>
        <dbReference type="ARBA" id="ARBA00022701"/>
    </source>
</evidence>
<dbReference type="InterPro" id="IPR003593">
    <property type="entry name" value="AAA+_ATPase"/>
</dbReference>
<feature type="coiled-coil region" evidence="14">
    <location>
        <begin position="3429"/>
        <end position="3502"/>
    </location>
</feature>
<dbReference type="GO" id="GO:0005858">
    <property type="term" value="C:axonemal dynein complex"/>
    <property type="evidence" value="ECO:0007669"/>
    <property type="project" value="TreeGrafter"/>
</dbReference>
<dbReference type="InterPro" id="IPR026983">
    <property type="entry name" value="DHC"/>
</dbReference>
<dbReference type="InterPro" id="IPR041658">
    <property type="entry name" value="AAA_lid_11"/>
</dbReference>
<dbReference type="Gene3D" id="1.20.920.30">
    <property type="match status" value="2"/>
</dbReference>
<dbReference type="InterPro" id="IPR027417">
    <property type="entry name" value="P-loop_NTPase"/>
</dbReference>
<keyword evidence="11" id="KW-0505">Motor protein</keyword>
<dbReference type="Gene3D" id="3.40.50.300">
    <property type="entry name" value="P-loop containing nucleotide triphosphate hydrolases"/>
    <property type="match status" value="6"/>
</dbReference>
<evidence type="ECO:0000256" key="2">
    <source>
        <dbReference type="ARBA" id="ARBA00008887"/>
    </source>
</evidence>
<dbReference type="FunFam" id="1.20.140.100:FF:000003">
    <property type="entry name" value="Dynein, axonemal, heavy chain 5"/>
    <property type="match status" value="1"/>
</dbReference>
<dbReference type="Gene3D" id="1.20.1270.280">
    <property type="match status" value="1"/>
</dbReference>
<evidence type="ECO:0000256" key="13">
    <source>
        <dbReference type="ARBA" id="ARBA00023273"/>
    </source>
</evidence>
<dbReference type="FunFam" id="3.10.490.20:FF:000010">
    <property type="entry name" value="Dynein heavy chain, putative"/>
    <property type="match status" value="1"/>
</dbReference>
<dbReference type="Gene3D" id="1.10.8.710">
    <property type="match status" value="1"/>
</dbReference>
<feature type="domain" description="AAA+ ATPase" evidence="16">
    <location>
        <begin position="2412"/>
        <end position="2541"/>
    </location>
</feature>
<keyword evidence="7" id="KW-0067">ATP-binding</keyword>
<evidence type="ECO:0000313" key="17">
    <source>
        <dbReference type="EMBL" id="CAF4097484.1"/>
    </source>
</evidence>
<dbReference type="Gene3D" id="1.20.58.1120">
    <property type="match status" value="1"/>
</dbReference>
<feature type="domain" description="AAA+ ATPase" evidence="16">
    <location>
        <begin position="2745"/>
        <end position="2943"/>
    </location>
</feature>
<evidence type="ECO:0000259" key="16">
    <source>
        <dbReference type="SMART" id="SM00382"/>
    </source>
</evidence>
<dbReference type="InterPro" id="IPR041589">
    <property type="entry name" value="DNAH3_AAA_lid_1"/>
</dbReference>
<dbReference type="PANTHER" id="PTHR46532">
    <property type="entry name" value="MALE FERTILITY FACTOR KL5"/>
    <property type="match status" value="1"/>
</dbReference>
<evidence type="ECO:0000256" key="11">
    <source>
        <dbReference type="ARBA" id="ARBA00023175"/>
    </source>
</evidence>
<evidence type="ECO:0000256" key="8">
    <source>
        <dbReference type="ARBA" id="ARBA00023017"/>
    </source>
</evidence>
<feature type="domain" description="AAA+ ATPase" evidence="16">
    <location>
        <begin position="2133"/>
        <end position="2269"/>
    </location>
</feature>
<dbReference type="InterPro" id="IPR024743">
    <property type="entry name" value="Dynein_HC_stalk"/>
</dbReference>
<gene>
    <name evidence="17" type="ORF">HFQ381_LOCUS712</name>
</gene>
<dbReference type="FunFam" id="3.40.50.300:FF:000543">
    <property type="entry name" value="Dynein axonemal heavy chain 5"/>
    <property type="match status" value="1"/>
</dbReference>